<protein>
    <recommendedName>
        <fullName evidence="3">Replication restart DNA helicase PriA</fullName>
    </recommendedName>
</protein>
<dbReference type="AlphaFoldDB" id="A0A5M9WYD4"/>
<dbReference type="EMBL" id="RIAS01000013">
    <property type="protein sequence ID" value="KAA8786418.1"/>
    <property type="molecule type" value="Genomic_DNA"/>
</dbReference>
<comment type="caution">
    <text evidence="1">The sequence shown here is derived from an EMBL/GenBank/DDBJ whole genome shotgun (WGS) entry which is preliminary data.</text>
</comment>
<accession>A0A5M9WYD4</accession>
<evidence type="ECO:0008006" key="3">
    <source>
        <dbReference type="Google" id="ProtNLM"/>
    </source>
</evidence>
<dbReference type="RefSeq" id="WP_123066126.1">
    <property type="nucleotide sequence ID" value="NZ_RIAS01000013.1"/>
</dbReference>
<evidence type="ECO:0000313" key="1">
    <source>
        <dbReference type="EMBL" id="KAA8786418.1"/>
    </source>
</evidence>
<proteinExistence type="predicted"/>
<name>A0A5M9WYD4_PAEAM</name>
<reference evidence="1 2" key="1">
    <citation type="journal article" date="2019" name="J. Ind. Microbiol. Biotechnol.">
        <title>Paenibacillus amylolyticus 27C64 has a diverse set of carbohydrate-active enzymes and complete pectin deconstruction system.</title>
        <authorList>
            <person name="Keggi C."/>
            <person name="Doran-Peterson J."/>
        </authorList>
    </citation>
    <scope>NUCLEOTIDE SEQUENCE [LARGE SCALE GENOMIC DNA]</scope>
    <source>
        <strain evidence="1 2">27C64</strain>
    </source>
</reference>
<gene>
    <name evidence="1" type="ORF">EC604_21490</name>
</gene>
<evidence type="ECO:0000313" key="2">
    <source>
        <dbReference type="Proteomes" id="UP000323664"/>
    </source>
</evidence>
<sequence length="204" mass="23882">MKRFEDEPAFKYSYYAVLNRGERVDVKCPECGGHAYIECRNRELQWKCSECYAHAVKEQDYEYTGKGYCSVCERWYSVVVKDEKVTPHSLVHIICPHCGANNQAKMHKRAISRGYYQEIRNGRDPIFDLELYFLDYIRGKQIWAVNREHLSYLIAYISADLRVKYGGVMIKTASHSIPAYIKEAKNRQAVTRILTKMQMQSNTK</sequence>
<dbReference type="OrthoDB" id="7189707at2"/>
<organism evidence="1 2">
    <name type="scientific">Paenibacillus amylolyticus</name>
    <dbReference type="NCBI Taxonomy" id="1451"/>
    <lineage>
        <taxon>Bacteria</taxon>
        <taxon>Bacillati</taxon>
        <taxon>Bacillota</taxon>
        <taxon>Bacilli</taxon>
        <taxon>Bacillales</taxon>
        <taxon>Paenibacillaceae</taxon>
        <taxon>Paenibacillus</taxon>
    </lineage>
</organism>
<dbReference type="Proteomes" id="UP000323664">
    <property type="component" value="Unassembled WGS sequence"/>
</dbReference>